<evidence type="ECO:0000256" key="1">
    <source>
        <dbReference type="SAM" id="Phobius"/>
    </source>
</evidence>
<feature type="transmembrane region" description="Helical" evidence="1">
    <location>
        <begin position="71"/>
        <end position="92"/>
    </location>
</feature>
<dbReference type="RefSeq" id="WP_380084100.1">
    <property type="nucleotide sequence ID" value="NZ_JBHSWD010000003.1"/>
</dbReference>
<comment type="caution">
    <text evidence="2">The sequence shown here is derived from an EMBL/GenBank/DDBJ whole genome shotgun (WGS) entry which is preliminary data.</text>
</comment>
<accession>A0ABW1YG41</accession>
<dbReference type="Pfam" id="PF02447">
    <property type="entry name" value="GntP_permease"/>
    <property type="match status" value="1"/>
</dbReference>
<feature type="transmembrane region" description="Helical" evidence="1">
    <location>
        <begin position="113"/>
        <end position="137"/>
    </location>
</feature>
<keyword evidence="3" id="KW-1185">Reference proteome</keyword>
<evidence type="ECO:0000313" key="3">
    <source>
        <dbReference type="Proteomes" id="UP001596297"/>
    </source>
</evidence>
<dbReference type="PANTHER" id="PTHR30354:SF11">
    <property type="entry name" value="PERMEASE"/>
    <property type="match status" value="1"/>
</dbReference>
<keyword evidence="1" id="KW-0472">Membrane</keyword>
<dbReference type="InterPro" id="IPR003474">
    <property type="entry name" value="Glcn_transporter"/>
</dbReference>
<feature type="transmembrane region" description="Helical" evidence="1">
    <location>
        <begin position="6"/>
        <end position="25"/>
    </location>
</feature>
<feature type="transmembrane region" description="Helical" evidence="1">
    <location>
        <begin position="190"/>
        <end position="212"/>
    </location>
</feature>
<organism evidence="2 3">
    <name type="scientific">Deinococcus lacus</name>
    <dbReference type="NCBI Taxonomy" id="392561"/>
    <lineage>
        <taxon>Bacteria</taxon>
        <taxon>Thermotogati</taxon>
        <taxon>Deinococcota</taxon>
        <taxon>Deinococci</taxon>
        <taxon>Deinococcales</taxon>
        <taxon>Deinococcaceae</taxon>
        <taxon>Deinococcus</taxon>
    </lineage>
</organism>
<dbReference type="EMBL" id="JBHSWD010000003">
    <property type="protein sequence ID" value="MFC6592983.1"/>
    <property type="molecule type" value="Genomic_DNA"/>
</dbReference>
<dbReference type="PANTHER" id="PTHR30354">
    <property type="entry name" value="GNT FAMILY GLUCONATE TRANSPORTER"/>
    <property type="match status" value="1"/>
</dbReference>
<sequence>MLSQLGPLLLGLLLLCIALIIGLTARWKLHPFLSIVAATYVFGLGANLLAAWSGYTEPVIPDVTKALTDGFGSIISGIGLVILFGTIIGKLMERSGAAITLADALLRRFQSRPALAMSVVGWVTSIPVFCDSGFVILSSLQKSIARKTGVSSVTLGTALATGLYASHTFIPPTPGPIAAAGNLGIGAGGLIWVILFGAFVSAFAAAAGYFWAVHGTRGLTANLDGVMESFEEYRASFSWLPGLGASLAPLLVPIALMALGSLANFPAPAWRTPRCLRDHLKPS</sequence>
<dbReference type="Proteomes" id="UP001596297">
    <property type="component" value="Unassembled WGS sequence"/>
</dbReference>
<feature type="transmembrane region" description="Helical" evidence="1">
    <location>
        <begin position="247"/>
        <end position="267"/>
    </location>
</feature>
<proteinExistence type="predicted"/>
<feature type="transmembrane region" description="Helical" evidence="1">
    <location>
        <begin position="149"/>
        <end position="170"/>
    </location>
</feature>
<name>A0ABW1YG41_9DEIO</name>
<keyword evidence="1" id="KW-1133">Transmembrane helix</keyword>
<keyword evidence="1" id="KW-0812">Transmembrane</keyword>
<evidence type="ECO:0000313" key="2">
    <source>
        <dbReference type="EMBL" id="MFC6592983.1"/>
    </source>
</evidence>
<reference evidence="3" key="1">
    <citation type="journal article" date="2019" name="Int. J. Syst. Evol. Microbiol.">
        <title>The Global Catalogue of Microorganisms (GCM) 10K type strain sequencing project: providing services to taxonomists for standard genome sequencing and annotation.</title>
        <authorList>
            <consortium name="The Broad Institute Genomics Platform"/>
            <consortium name="The Broad Institute Genome Sequencing Center for Infectious Disease"/>
            <person name="Wu L."/>
            <person name="Ma J."/>
        </authorList>
    </citation>
    <scope>NUCLEOTIDE SEQUENCE [LARGE SCALE GENOMIC DNA]</scope>
    <source>
        <strain evidence="3">CGMCC 1.15772</strain>
    </source>
</reference>
<gene>
    <name evidence="2" type="ORF">ACFP81_13880</name>
</gene>
<protein>
    <submittedName>
        <fullName evidence="2">GntP family permease</fullName>
    </submittedName>
</protein>
<feature type="transmembrane region" description="Helical" evidence="1">
    <location>
        <begin position="32"/>
        <end position="51"/>
    </location>
</feature>